<dbReference type="Pfam" id="PF02144">
    <property type="entry name" value="Rad1"/>
    <property type="match status" value="1"/>
</dbReference>
<dbReference type="GO" id="GO:0030896">
    <property type="term" value="C:checkpoint clamp complex"/>
    <property type="evidence" value="ECO:0007669"/>
    <property type="project" value="TreeGrafter"/>
</dbReference>
<dbReference type="Proteomes" id="UP000233060">
    <property type="component" value="Unassembled WGS sequence"/>
</dbReference>
<dbReference type="Ensembl" id="ENSCATT00000063316.1">
    <property type="protein sequence ID" value="ENSCATP00000039008.1"/>
    <property type="gene ID" value="ENSCATG00000042161.1"/>
</dbReference>
<dbReference type="STRING" id="9531.ENSCATP00000039008"/>
<proteinExistence type="inferred from homology"/>
<keyword evidence="7" id="KW-1185">Reference proteome</keyword>
<evidence type="ECO:0000256" key="3">
    <source>
        <dbReference type="ARBA" id="ARBA00022763"/>
    </source>
</evidence>
<accession>A0A2K5NNA0</accession>
<dbReference type="Gene3D" id="3.70.10.10">
    <property type="match status" value="1"/>
</dbReference>
<dbReference type="OMA" id="AVCFATK"/>
<comment type="similarity">
    <text evidence="2">Belongs to the rad1 family.</text>
</comment>
<reference evidence="6" key="1">
    <citation type="submission" date="2025-08" db="UniProtKB">
        <authorList>
            <consortium name="Ensembl"/>
        </authorList>
    </citation>
    <scope>IDENTIFICATION</scope>
</reference>
<dbReference type="GeneTree" id="ENSGT00940000173066"/>
<name>A0A2K5NNA0_CERAT</name>
<dbReference type="AlphaFoldDB" id="A0A2K5NNA0"/>
<evidence type="ECO:0000256" key="5">
    <source>
        <dbReference type="ARBA" id="ARBA00023242"/>
    </source>
</evidence>
<evidence type="ECO:0000256" key="1">
    <source>
        <dbReference type="ARBA" id="ARBA00004123"/>
    </source>
</evidence>
<reference evidence="6" key="2">
    <citation type="submission" date="2025-09" db="UniProtKB">
        <authorList>
            <consortium name="Ensembl"/>
        </authorList>
    </citation>
    <scope>IDENTIFICATION</scope>
</reference>
<dbReference type="GO" id="GO:0006281">
    <property type="term" value="P:DNA repair"/>
    <property type="evidence" value="ECO:0007669"/>
    <property type="project" value="UniProtKB-KW"/>
</dbReference>
<evidence type="ECO:0000256" key="4">
    <source>
        <dbReference type="ARBA" id="ARBA00023204"/>
    </source>
</evidence>
<evidence type="ECO:0000313" key="6">
    <source>
        <dbReference type="Ensembl" id="ENSCATP00000039008.1"/>
    </source>
</evidence>
<sequence length="112" mass="12226">MPLLTQQIQDENDQYSLVASLDNVRNLSTILKASHFRKCATHFATKNGIKVTMENAKCVQANAFIQMCDIGPGAVVHACNPSTLGGRGRWITRLGVQDQPGQDSETLSLLKV</sequence>
<keyword evidence="4" id="KW-0234">DNA repair</keyword>
<protein>
    <submittedName>
        <fullName evidence="6">Uncharacterized protein</fullName>
    </submittedName>
</protein>
<comment type="subcellular location">
    <subcellularLocation>
        <location evidence="1">Nucleus</location>
    </subcellularLocation>
</comment>
<keyword evidence="3" id="KW-0227">DNA damage</keyword>
<evidence type="ECO:0000313" key="7">
    <source>
        <dbReference type="Proteomes" id="UP000233060"/>
    </source>
</evidence>
<keyword evidence="5" id="KW-0539">Nucleus</keyword>
<dbReference type="PANTHER" id="PTHR10870">
    <property type="entry name" value="CELL CYCLE CHECKPOINT PROTEIN RAD1"/>
    <property type="match status" value="1"/>
</dbReference>
<dbReference type="GO" id="GO:0000077">
    <property type="term" value="P:DNA damage checkpoint signaling"/>
    <property type="evidence" value="ECO:0007669"/>
    <property type="project" value="InterPro"/>
</dbReference>
<evidence type="ECO:0000256" key="2">
    <source>
        <dbReference type="ARBA" id="ARBA00010991"/>
    </source>
</evidence>
<dbReference type="InterPro" id="IPR003021">
    <property type="entry name" value="Rad1_Rec1_Rad17"/>
</dbReference>
<dbReference type="PRINTS" id="PR01245">
    <property type="entry name" value="RAD1REC1"/>
</dbReference>
<organism evidence="6 7">
    <name type="scientific">Cercocebus atys</name>
    <name type="common">Sooty mangabey</name>
    <name type="synonym">Cercocebus torquatus atys</name>
    <dbReference type="NCBI Taxonomy" id="9531"/>
    <lineage>
        <taxon>Eukaryota</taxon>
        <taxon>Metazoa</taxon>
        <taxon>Chordata</taxon>
        <taxon>Craniata</taxon>
        <taxon>Vertebrata</taxon>
        <taxon>Euteleostomi</taxon>
        <taxon>Mammalia</taxon>
        <taxon>Eutheria</taxon>
        <taxon>Euarchontoglires</taxon>
        <taxon>Primates</taxon>
        <taxon>Haplorrhini</taxon>
        <taxon>Catarrhini</taxon>
        <taxon>Cercopithecidae</taxon>
        <taxon>Cercopithecinae</taxon>
        <taxon>Cercocebus</taxon>
    </lineage>
</organism>
<dbReference type="PANTHER" id="PTHR10870:SF0">
    <property type="entry name" value="CELL CYCLE CHECKPOINT PROTEIN RAD1"/>
    <property type="match status" value="1"/>
</dbReference>